<accession>A0ABN9VV06</accession>
<evidence type="ECO:0000313" key="3">
    <source>
        <dbReference type="EMBL" id="CAK0877400.1"/>
    </source>
</evidence>
<feature type="transmembrane region" description="Helical" evidence="2">
    <location>
        <begin position="196"/>
        <end position="218"/>
    </location>
</feature>
<dbReference type="SUPFAM" id="SSF103473">
    <property type="entry name" value="MFS general substrate transporter"/>
    <property type="match status" value="1"/>
</dbReference>
<evidence type="ECO:0000256" key="2">
    <source>
        <dbReference type="SAM" id="Phobius"/>
    </source>
</evidence>
<feature type="transmembrane region" description="Helical" evidence="2">
    <location>
        <begin position="163"/>
        <end position="184"/>
    </location>
</feature>
<dbReference type="Gene3D" id="1.20.1250.20">
    <property type="entry name" value="MFS general substrate transporter like domains"/>
    <property type="match status" value="1"/>
</dbReference>
<name>A0ABN9VV06_9DINO</name>
<proteinExistence type="predicted"/>
<dbReference type="Proteomes" id="UP001189429">
    <property type="component" value="Unassembled WGS sequence"/>
</dbReference>
<keyword evidence="2" id="KW-0812">Transmembrane</keyword>
<organism evidence="3 4">
    <name type="scientific">Prorocentrum cordatum</name>
    <dbReference type="NCBI Taxonomy" id="2364126"/>
    <lineage>
        <taxon>Eukaryota</taxon>
        <taxon>Sar</taxon>
        <taxon>Alveolata</taxon>
        <taxon>Dinophyceae</taxon>
        <taxon>Prorocentrales</taxon>
        <taxon>Prorocentraceae</taxon>
        <taxon>Prorocentrum</taxon>
    </lineage>
</organism>
<sequence>MAGGDDHGRTLPLLSSEVSSQSLLSPMNPDSPCGDEEGQPGSQPGSPTSASAAELELPLCLKVFVFVVFTQVVQALMSYDGGATQFSTEQLGSSGWSPLELGSLGAMDKIGQVATAFVWGALLMRHDNKIMLAVGLFWKALCCFLFGYLQWQRMTAWNKCLMLVVKLGMGISEALISVWATVWVQRMAPPDARARWLGLAGTSAGLGNGVGSGVASLWDPVMAFFLQAAILFAILGVLVLLPGRAFSFKSAGADLAGLDGDELQEGEAMPVMARRISNRPQMFLATEAAYRSTQSHTVVIESVRYPG</sequence>
<evidence type="ECO:0000256" key="1">
    <source>
        <dbReference type="SAM" id="MobiDB-lite"/>
    </source>
</evidence>
<dbReference type="EMBL" id="CAUYUJ010017734">
    <property type="protein sequence ID" value="CAK0877400.1"/>
    <property type="molecule type" value="Genomic_DNA"/>
</dbReference>
<feature type="transmembrane region" description="Helical" evidence="2">
    <location>
        <begin position="130"/>
        <end position="151"/>
    </location>
</feature>
<keyword evidence="4" id="KW-1185">Reference proteome</keyword>
<dbReference type="InterPro" id="IPR011701">
    <property type="entry name" value="MFS"/>
</dbReference>
<evidence type="ECO:0000313" key="4">
    <source>
        <dbReference type="Proteomes" id="UP001189429"/>
    </source>
</evidence>
<reference evidence="3" key="1">
    <citation type="submission" date="2023-10" db="EMBL/GenBank/DDBJ databases">
        <authorList>
            <person name="Chen Y."/>
            <person name="Shah S."/>
            <person name="Dougan E. K."/>
            <person name="Thang M."/>
            <person name="Chan C."/>
        </authorList>
    </citation>
    <scope>NUCLEOTIDE SEQUENCE [LARGE SCALE GENOMIC DNA]</scope>
</reference>
<dbReference type="InterPro" id="IPR036259">
    <property type="entry name" value="MFS_trans_sf"/>
</dbReference>
<keyword evidence="2" id="KW-0472">Membrane</keyword>
<feature type="transmembrane region" description="Helical" evidence="2">
    <location>
        <begin position="224"/>
        <end position="241"/>
    </location>
</feature>
<gene>
    <name evidence="3" type="ORF">PCOR1329_LOCUS61481</name>
</gene>
<dbReference type="Pfam" id="PF07690">
    <property type="entry name" value="MFS_1"/>
    <property type="match status" value="1"/>
</dbReference>
<protein>
    <recommendedName>
        <fullName evidence="5">Major facilitator superfamily (MFS) profile domain-containing protein</fullName>
    </recommendedName>
</protein>
<keyword evidence="2" id="KW-1133">Transmembrane helix</keyword>
<comment type="caution">
    <text evidence="3">The sequence shown here is derived from an EMBL/GenBank/DDBJ whole genome shotgun (WGS) entry which is preliminary data.</text>
</comment>
<evidence type="ECO:0008006" key="5">
    <source>
        <dbReference type="Google" id="ProtNLM"/>
    </source>
</evidence>
<feature type="region of interest" description="Disordered" evidence="1">
    <location>
        <begin position="1"/>
        <end position="50"/>
    </location>
</feature>
<feature type="compositionally biased region" description="Low complexity" evidence="1">
    <location>
        <begin position="11"/>
        <end position="25"/>
    </location>
</feature>
<feature type="compositionally biased region" description="Polar residues" evidence="1">
    <location>
        <begin position="40"/>
        <end position="50"/>
    </location>
</feature>